<evidence type="ECO:0000256" key="1">
    <source>
        <dbReference type="ARBA" id="ARBA00010574"/>
    </source>
</evidence>
<proteinExistence type="inferred from homology"/>
<dbReference type="InterPro" id="IPR043519">
    <property type="entry name" value="NT_sf"/>
</dbReference>
<comment type="function">
    <text evidence="2">Functions as a ribosomal silencing factor. Interacts with ribosomal protein uL14 (rplN), blocking formation of intersubunit bridge B8. Prevents association of the 30S and 50S ribosomal subunits and the formation of functional ribosomes, thus repressing translation.</text>
</comment>
<organism evidence="3 4">
    <name type="scientific">Persephonella atlantica</name>
    <dbReference type="NCBI Taxonomy" id="2699429"/>
    <lineage>
        <taxon>Bacteria</taxon>
        <taxon>Pseudomonadati</taxon>
        <taxon>Aquificota</taxon>
        <taxon>Aquificia</taxon>
        <taxon>Aquificales</taxon>
        <taxon>Hydrogenothermaceae</taxon>
        <taxon>Persephonella</taxon>
    </lineage>
</organism>
<comment type="similarity">
    <text evidence="1 2">Belongs to the Iojap/RsfS family.</text>
</comment>
<evidence type="ECO:0000256" key="2">
    <source>
        <dbReference type="HAMAP-Rule" id="MF_01477"/>
    </source>
</evidence>
<keyword evidence="2" id="KW-0963">Cytoplasm</keyword>
<gene>
    <name evidence="2 3" type="primary">rsfS</name>
    <name evidence="3" type="ORF">GWK41_01010</name>
</gene>
<dbReference type="EMBL" id="JAACYA010000001">
    <property type="protein sequence ID" value="MBK3331641.1"/>
    <property type="molecule type" value="Genomic_DNA"/>
</dbReference>
<dbReference type="PANTHER" id="PTHR21043">
    <property type="entry name" value="IOJAP SUPERFAMILY ORTHOLOG"/>
    <property type="match status" value="1"/>
</dbReference>
<name>A0ABS1GFP8_9AQUI</name>
<evidence type="ECO:0000313" key="4">
    <source>
        <dbReference type="Proteomes" id="UP000772812"/>
    </source>
</evidence>
<accession>A0ABS1GFP8</accession>
<dbReference type="RefSeq" id="WP_200673822.1">
    <property type="nucleotide sequence ID" value="NZ_JAACYA010000001.1"/>
</dbReference>
<dbReference type="SUPFAM" id="SSF81301">
    <property type="entry name" value="Nucleotidyltransferase"/>
    <property type="match status" value="1"/>
</dbReference>
<dbReference type="Gene3D" id="3.30.460.10">
    <property type="entry name" value="Beta Polymerase, domain 2"/>
    <property type="match status" value="1"/>
</dbReference>
<keyword evidence="2" id="KW-0678">Repressor</keyword>
<keyword evidence="4" id="KW-1185">Reference proteome</keyword>
<dbReference type="PANTHER" id="PTHR21043:SF0">
    <property type="entry name" value="MITOCHONDRIAL ASSEMBLY OF RIBOSOMAL LARGE SUBUNIT PROTEIN 1"/>
    <property type="match status" value="1"/>
</dbReference>
<evidence type="ECO:0000313" key="3">
    <source>
        <dbReference type="EMBL" id="MBK3331641.1"/>
    </source>
</evidence>
<comment type="subunit">
    <text evidence="2">Interacts with ribosomal protein uL14 (rplN).</text>
</comment>
<sequence length="122" mass="14157">MESRDIVEEIIKAAEDKKGKDLLVLEIGKVSPIADYMVIVSGDVPVHTKAICDEITHRLKRKGIIPSHIEGYNEGRWIAIDYGDVMVNIFIPELREYYNLEWLWSDAPVVYRAEEKDEHRNF</sequence>
<dbReference type="Pfam" id="PF02410">
    <property type="entry name" value="RsfS"/>
    <property type="match status" value="1"/>
</dbReference>
<comment type="caution">
    <text evidence="3">The sequence shown here is derived from an EMBL/GenBank/DDBJ whole genome shotgun (WGS) entry which is preliminary data.</text>
</comment>
<keyword evidence="2" id="KW-0810">Translation regulation</keyword>
<reference evidence="3 4" key="1">
    <citation type="journal article" date="2021" name="Syst. Appl. Microbiol.">
        <title>Persephonella atlantica sp. nov.: How to adapt to physico-chemical gradients in high temperature hydrothermal habitats.</title>
        <authorList>
            <person name="Francois D.X."/>
            <person name="Godfroy A."/>
            <person name="Mathien C."/>
            <person name="Aube J."/>
            <person name="Cathalot C."/>
            <person name="Lesongeur F."/>
            <person name="L'Haridon S."/>
            <person name="Philippon X."/>
            <person name="Roussel E.G."/>
        </authorList>
    </citation>
    <scope>NUCLEOTIDE SEQUENCE [LARGE SCALE GENOMIC DNA]</scope>
    <source>
        <strain evidence="3 4">MO1340</strain>
    </source>
</reference>
<dbReference type="Proteomes" id="UP000772812">
    <property type="component" value="Unassembled WGS sequence"/>
</dbReference>
<dbReference type="InterPro" id="IPR004394">
    <property type="entry name" value="Iojap/RsfS/C7orf30"/>
</dbReference>
<comment type="subcellular location">
    <subcellularLocation>
        <location evidence="2">Cytoplasm</location>
    </subcellularLocation>
</comment>
<protein>
    <recommendedName>
        <fullName evidence="2">Ribosomal silencing factor RsfS</fullName>
    </recommendedName>
</protein>
<dbReference type="NCBIfam" id="TIGR00090">
    <property type="entry name" value="rsfS_iojap_ybeB"/>
    <property type="match status" value="1"/>
</dbReference>
<dbReference type="HAMAP" id="MF_01477">
    <property type="entry name" value="Iojap_RsfS"/>
    <property type="match status" value="1"/>
</dbReference>